<evidence type="ECO:0000256" key="1">
    <source>
        <dbReference type="ARBA" id="ARBA00006432"/>
    </source>
</evidence>
<name>B8FG52_DESAL</name>
<dbReference type="eggNOG" id="COG0318">
    <property type="taxonomic scope" value="Bacteria"/>
</dbReference>
<reference evidence="5 6" key="1">
    <citation type="journal article" date="2012" name="Environ. Microbiol.">
        <title>The genome sequence of Desulfatibacillum alkenivorans AK-01: a blueprint for anaerobic alkane oxidation.</title>
        <authorList>
            <person name="Callaghan A.V."/>
            <person name="Morris B.E."/>
            <person name="Pereira I.A."/>
            <person name="McInerney M.J."/>
            <person name="Austin R.N."/>
            <person name="Groves J.T."/>
            <person name="Kukor J.J."/>
            <person name="Suflita J.M."/>
            <person name="Young L.Y."/>
            <person name="Zylstra G.J."/>
            <person name="Wawrik B."/>
        </authorList>
    </citation>
    <scope>NUCLEOTIDE SEQUENCE [LARGE SCALE GENOMIC DNA]</scope>
    <source>
        <strain evidence="5 6">AK-01</strain>
    </source>
</reference>
<keyword evidence="6" id="KW-1185">Reference proteome</keyword>
<dbReference type="SUPFAM" id="SSF56801">
    <property type="entry name" value="Acetyl-CoA synthetase-like"/>
    <property type="match status" value="1"/>
</dbReference>
<dbReference type="Gene3D" id="3.30.300.30">
    <property type="match status" value="1"/>
</dbReference>
<protein>
    <submittedName>
        <fullName evidence="5">Long-chain-fatty-acid CoA ligase (AMP-forming)</fullName>
    </submittedName>
</protein>
<dbReference type="RefSeq" id="WP_012611161.1">
    <property type="nucleotide sequence ID" value="NC_011768.1"/>
</dbReference>
<dbReference type="CDD" id="cd05936">
    <property type="entry name" value="FC-FACS_FadD_like"/>
    <property type="match status" value="1"/>
</dbReference>
<dbReference type="HOGENOM" id="CLU_000022_59_7_7"/>
<dbReference type="InterPro" id="IPR025110">
    <property type="entry name" value="AMP-bd_C"/>
</dbReference>
<dbReference type="InterPro" id="IPR042099">
    <property type="entry name" value="ANL_N_sf"/>
</dbReference>
<accession>B8FG52</accession>
<proteinExistence type="inferred from homology"/>
<feature type="domain" description="AMP-dependent synthetase/ligase" evidence="3">
    <location>
        <begin position="30"/>
        <end position="417"/>
    </location>
</feature>
<comment type="similarity">
    <text evidence="1">Belongs to the ATP-dependent AMP-binding enzyme family.</text>
</comment>
<organism evidence="5 6">
    <name type="scientific">Desulfatibacillum aliphaticivorans</name>
    <dbReference type="NCBI Taxonomy" id="218208"/>
    <lineage>
        <taxon>Bacteria</taxon>
        <taxon>Pseudomonadati</taxon>
        <taxon>Thermodesulfobacteriota</taxon>
        <taxon>Desulfobacteria</taxon>
        <taxon>Desulfobacterales</taxon>
        <taxon>Desulfatibacillaceae</taxon>
        <taxon>Desulfatibacillum</taxon>
    </lineage>
</organism>
<dbReference type="Pfam" id="PF00501">
    <property type="entry name" value="AMP-binding"/>
    <property type="match status" value="1"/>
</dbReference>
<dbReference type="GO" id="GO:0016405">
    <property type="term" value="F:CoA-ligase activity"/>
    <property type="evidence" value="ECO:0007669"/>
    <property type="project" value="TreeGrafter"/>
</dbReference>
<feature type="domain" description="AMP-binding enzyme C-terminal" evidence="4">
    <location>
        <begin position="467"/>
        <end position="542"/>
    </location>
</feature>
<dbReference type="KEGG" id="dal:Dalk_2036"/>
<keyword evidence="2 5" id="KW-0436">Ligase</keyword>
<dbReference type="InterPro" id="IPR000873">
    <property type="entry name" value="AMP-dep_synth/lig_dom"/>
</dbReference>
<evidence type="ECO:0000259" key="4">
    <source>
        <dbReference type="Pfam" id="PF13193"/>
    </source>
</evidence>
<dbReference type="Gene3D" id="3.40.50.12780">
    <property type="entry name" value="N-terminal domain of ligase-like"/>
    <property type="match status" value="1"/>
</dbReference>
<evidence type="ECO:0000259" key="3">
    <source>
        <dbReference type="Pfam" id="PF00501"/>
    </source>
</evidence>
<dbReference type="PROSITE" id="PS00455">
    <property type="entry name" value="AMP_BINDING"/>
    <property type="match status" value="1"/>
</dbReference>
<dbReference type="InterPro" id="IPR020845">
    <property type="entry name" value="AMP-binding_CS"/>
</dbReference>
<evidence type="ECO:0000313" key="6">
    <source>
        <dbReference type="Proteomes" id="UP000000739"/>
    </source>
</evidence>
<evidence type="ECO:0000313" key="5">
    <source>
        <dbReference type="EMBL" id="ACL03732.1"/>
    </source>
</evidence>
<dbReference type="InterPro" id="IPR045851">
    <property type="entry name" value="AMP-bd_C_sf"/>
</dbReference>
<sequence length="574" mass="63951">MGFERVWHKSYPKGTPNEVEFEKITMPEVLDRTARDYPDKVGFIYMGKKITFAQLNSMVNRFAKALMDLGITKGDKVGMILPNIPQVVIANLATQRIGGVTAMNNPLYTERELAHQLNDSDAKAVVTLDLLLPRLEKIKSKTKVQNIITCHINDFLPFPVKQLFPYVKKDMYRKITPGPNLYQFMDLLKKYKDDPVPNQSEWDDEAALLYTGGTTGVSKGAVITHSNLSAVAQMFKAWFPEISYGDAERLMGIYPIFHSAGYSVSQNFIIYNAWTGIMVPRPEPGVIIDMIKKFNPTFLPGVPTIFMGLLANEEFRKMDLSGVKGYFGGAAPLSESTLNDLKKLHGAVINDVFGATENTAFGTCTPWKGKVKLGTVGVPLPNTDIKIVDMVTGENEMPPGEPGEICIKGPQVMKGYYNRPEETAKALKDGWFHMGDVGVMDEEGYLSIVDRKKDMIIASGYNIYPAEIDEILLLHPEIAEACTIGIPDDYRGETVKAWVVCNPGVELSEEQVMSYCKEKLAAYKVPKSVKFVDELPKSAIGKLMRREVRRMELEGANVVMPEEPEPPRPEAESA</sequence>
<evidence type="ECO:0000256" key="2">
    <source>
        <dbReference type="ARBA" id="ARBA00022598"/>
    </source>
</evidence>
<dbReference type="EMBL" id="CP001322">
    <property type="protein sequence ID" value="ACL03732.1"/>
    <property type="molecule type" value="Genomic_DNA"/>
</dbReference>
<dbReference type="AlphaFoldDB" id="B8FG52"/>
<dbReference type="Proteomes" id="UP000000739">
    <property type="component" value="Chromosome"/>
</dbReference>
<dbReference type="FunFam" id="3.30.300.30:FF:000008">
    <property type="entry name" value="2,3-dihydroxybenzoate-AMP ligase"/>
    <property type="match status" value="1"/>
</dbReference>
<dbReference type="Pfam" id="PF13193">
    <property type="entry name" value="AMP-binding_C"/>
    <property type="match status" value="1"/>
</dbReference>
<gene>
    <name evidence="5" type="ordered locus">Dalk_2036</name>
</gene>
<dbReference type="PANTHER" id="PTHR24096">
    <property type="entry name" value="LONG-CHAIN-FATTY-ACID--COA LIGASE"/>
    <property type="match status" value="1"/>
</dbReference>